<evidence type="ECO:0000256" key="1">
    <source>
        <dbReference type="SAM" id="SignalP"/>
    </source>
</evidence>
<dbReference type="EMBL" id="JAWRCN010000002">
    <property type="protein sequence ID" value="MDW6019629.1"/>
    <property type="molecule type" value="Genomic_DNA"/>
</dbReference>
<dbReference type="Proteomes" id="UP001272325">
    <property type="component" value="Unassembled WGS sequence"/>
</dbReference>
<name>A0ABU4IMX9_9VIBR</name>
<keyword evidence="1" id="KW-0732">Signal</keyword>
<evidence type="ECO:0000313" key="2">
    <source>
        <dbReference type="EMBL" id="MDW6019629.1"/>
    </source>
</evidence>
<comment type="caution">
    <text evidence="2">The sequence shown here is derived from an EMBL/GenBank/DDBJ whole genome shotgun (WGS) entry which is preliminary data.</text>
</comment>
<feature type="signal peptide" evidence="1">
    <location>
        <begin position="1"/>
        <end position="16"/>
    </location>
</feature>
<sequence length="177" mass="20467">MWKWLVILFWSGASMAAHPDFLLPFIGGNSVWPDQKQFLQTGEWLECSDNIFIPSWCGDEFSYYTLPVWPEVKGNQEGGVHSLTLHGEYSPNSWSLFQLNLRKDGFQLQSIQLGEQQFSIRDQLKTESTREVDKALVLFINRNAHSFPKILHWQKEKVMAKLVTDGKSAEVQFTRSE</sequence>
<protein>
    <submittedName>
        <fullName evidence="2">Uncharacterized protein</fullName>
    </submittedName>
</protein>
<gene>
    <name evidence="2" type="ORF">SBW85_18165</name>
</gene>
<accession>A0ABU4IMX9</accession>
<organism evidence="2 3">
    <name type="scientific">Vibrio plantisponsor</name>
    <dbReference type="NCBI Taxonomy" id="664643"/>
    <lineage>
        <taxon>Bacteria</taxon>
        <taxon>Pseudomonadati</taxon>
        <taxon>Pseudomonadota</taxon>
        <taxon>Gammaproteobacteria</taxon>
        <taxon>Vibrionales</taxon>
        <taxon>Vibrionaceae</taxon>
        <taxon>Vibrio</taxon>
    </lineage>
</organism>
<feature type="chain" id="PRO_5045411389" evidence="1">
    <location>
        <begin position="17"/>
        <end position="177"/>
    </location>
</feature>
<keyword evidence="3" id="KW-1185">Reference proteome</keyword>
<reference evidence="2 3" key="1">
    <citation type="submission" date="2023-11" db="EMBL/GenBank/DDBJ databases">
        <title>Plant-associative lifestyle of Vibrio porteresiae and its evolutionary dynamics.</title>
        <authorList>
            <person name="Rameshkumar N."/>
            <person name="Kirti K."/>
        </authorList>
    </citation>
    <scope>NUCLEOTIDE SEQUENCE [LARGE SCALE GENOMIC DNA]</scope>
    <source>
        <strain evidence="2 3">MSSRF60</strain>
    </source>
</reference>
<dbReference type="RefSeq" id="WP_171136986.1">
    <property type="nucleotide sequence ID" value="NZ_AP024894.1"/>
</dbReference>
<evidence type="ECO:0000313" key="3">
    <source>
        <dbReference type="Proteomes" id="UP001272325"/>
    </source>
</evidence>
<proteinExistence type="predicted"/>